<dbReference type="Pfam" id="PF05292">
    <property type="entry name" value="MCD"/>
    <property type="match status" value="2"/>
</dbReference>
<dbReference type="Gene3D" id="3.40.630.150">
    <property type="entry name" value="Malonyl-CoA decarboxylase, catalytic domain"/>
    <property type="match status" value="2"/>
</dbReference>
<proteinExistence type="predicted"/>
<dbReference type="InterPro" id="IPR038351">
    <property type="entry name" value="MCD_N_sf"/>
</dbReference>
<sequence length="548" mass="63097">MTLFHLYIPARAFLKSYRHGAVSKTLLGLRVWEFRNIYPCSSIAKHRSMEAILRKTVVPLPTYEMRDKSPPPPESNSLEFMHFYKCLEKEQRLEFLEKLSHDFGVDHKWVSDLARKLLDIQVRDPATILQVEDRLRYSLTPRYRHLLTHISKVQGGVKFLVDLRADLIEFASSKISDSSHMRDLNGTLKSLLSEWFSVGLLRLERITWQSPCEILQKISQYEAVHPVRNWTDLKRRVGPYRRCYAFTHASMPREPLVVLHVALTEEIANNIQSIVREFATLDANEDVNKINAAIFYSISSTQAGLQGVELGNYLIKRVVLELQKEVLSTCESRAYPVAEDRRKVTHPATGDDRCDGWMIDEKKRWRKSEFPHMAQFSSLSPIPGFTMWLHGVLAQHKKEGRATELLSEQEWMQVEDVTGAAPGAPAVEALRRLISTSEWIRSERLVLVLEPVLMRLCAWYLYGEKRRGYALNPVANFHLQNGATMWRLNWQADTSPRGIANSCGIMVNYRYFLQETSANSAIYLQNKVITSSEQVMGLVSQFQKNSKL</sequence>
<dbReference type="GO" id="GO:0006633">
    <property type="term" value="P:fatty acid biosynthetic process"/>
    <property type="evidence" value="ECO:0007669"/>
    <property type="project" value="InterPro"/>
</dbReference>
<evidence type="ECO:0000259" key="2">
    <source>
        <dbReference type="Pfam" id="PF17408"/>
    </source>
</evidence>
<keyword evidence="4" id="KW-1185">Reference proteome</keyword>
<evidence type="ECO:0000259" key="1">
    <source>
        <dbReference type="Pfam" id="PF05292"/>
    </source>
</evidence>
<dbReference type="AlphaFoldDB" id="A0A5A9P315"/>
<evidence type="ECO:0000313" key="3">
    <source>
        <dbReference type="EMBL" id="KAA0715107.1"/>
    </source>
</evidence>
<dbReference type="Proteomes" id="UP000324632">
    <property type="component" value="Chromosome 11"/>
</dbReference>
<dbReference type="FunFam" id="1.20.140.90:FF:000001">
    <property type="entry name" value="Malonyl-CoA decarboxylase, mitochondrial"/>
    <property type="match status" value="1"/>
</dbReference>
<dbReference type="InterPro" id="IPR042303">
    <property type="entry name" value="Malonyl_CoA_deC_C_sf"/>
</dbReference>
<organism evidence="3 4">
    <name type="scientific">Triplophysa tibetana</name>
    <dbReference type="NCBI Taxonomy" id="1572043"/>
    <lineage>
        <taxon>Eukaryota</taxon>
        <taxon>Metazoa</taxon>
        <taxon>Chordata</taxon>
        <taxon>Craniata</taxon>
        <taxon>Vertebrata</taxon>
        <taxon>Euteleostomi</taxon>
        <taxon>Actinopterygii</taxon>
        <taxon>Neopterygii</taxon>
        <taxon>Teleostei</taxon>
        <taxon>Ostariophysi</taxon>
        <taxon>Cypriniformes</taxon>
        <taxon>Nemacheilidae</taxon>
        <taxon>Triplophysa</taxon>
    </lineage>
</organism>
<gene>
    <name evidence="3" type="ORF">E1301_Tti008842</name>
</gene>
<feature type="domain" description="Malonyl-CoA decarboxylase C-terminal" evidence="1">
    <location>
        <begin position="367"/>
        <end position="511"/>
    </location>
</feature>
<dbReference type="GO" id="GO:2001294">
    <property type="term" value="P:malonyl-CoA catabolic process"/>
    <property type="evidence" value="ECO:0007669"/>
    <property type="project" value="TreeGrafter"/>
</dbReference>
<comment type="caution">
    <text evidence="3">The sequence shown here is derived from an EMBL/GenBank/DDBJ whole genome shotgun (WGS) entry which is preliminary data.</text>
</comment>
<dbReference type="Gene3D" id="1.20.140.90">
    <property type="entry name" value="Malonyl-CoA decarboxylase, oligemerization domain"/>
    <property type="match status" value="1"/>
</dbReference>
<dbReference type="Pfam" id="PF17408">
    <property type="entry name" value="MCD_N"/>
    <property type="match status" value="1"/>
</dbReference>
<dbReference type="InterPro" id="IPR007956">
    <property type="entry name" value="Malonyl_CoA_deC_C"/>
</dbReference>
<dbReference type="GO" id="GO:0050080">
    <property type="term" value="F:malonyl-CoA decarboxylase activity"/>
    <property type="evidence" value="ECO:0007669"/>
    <property type="project" value="InterPro"/>
</dbReference>
<dbReference type="PANTHER" id="PTHR28641:SF1">
    <property type="entry name" value="MALONYL-COA DECARBOXYLASE, MITOCHONDRIAL"/>
    <property type="match status" value="1"/>
</dbReference>
<dbReference type="PANTHER" id="PTHR28641">
    <property type="match status" value="1"/>
</dbReference>
<dbReference type="GO" id="GO:0005782">
    <property type="term" value="C:peroxisomal matrix"/>
    <property type="evidence" value="ECO:0007669"/>
    <property type="project" value="TreeGrafter"/>
</dbReference>
<feature type="domain" description="Malonyl-CoA decarboxylase C-terminal" evidence="1">
    <location>
        <begin position="199"/>
        <end position="326"/>
    </location>
</feature>
<dbReference type="GO" id="GO:0006085">
    <property type="term" value="P:acetyl-CoA biosynthetic process"/>
    <property type="evidence" value="ECO:0007669"/>
    <property type="project" value="TreeGrafter"/>
</dbReference>
<protein>
    <submittedName>
        <fullName evidence="3">Malonyl-CoA decarboxylase, mitochondrial</fullName>
    </submittedName>
</protein>
<accession>A0A5A9P315</accession>
<dbReference type="InterPro" id="IPR035372">
    <property type="entry name" value="MCD_N"/>
</dbReference>
<dbReference type="GO" id="GO:0005759">
    <property type="term" value="C:mitochondrial matrix"/>
    <property type="evidence" value="ECO:0007669"/>
    <property type="project" value="TreeGrafter"/>
</dbReference>
<feature type="domain" description="Malonyl-CoA decarboxylase N-terminal" evidence="2">
    <location>
        <begin position="103"/>
        <end position="196"/>
    </location>
</feature>
<name>A0A5A9P315_9TELE</name>
<reference evidence="3 4" key="1">
    <citation type="journal article" date="2019" name="Mol. Ecol. Resour.">
        <title>Chromosome-level genome assembly of Triplophysa tibetana, a fish adapted to the harsh high-altitude environment of the Tibetan Plateau.</title>
        <authorList>
            <person name="Yang X."/>
            <person name="Liu H."/>
            <person name="Ma Z."/>
            <person name="Zou Y."/>
            <person name="Zou M."/>
            <person name="Mao Y."/>
            <person name="Li X."/>
            <person name="Wang H."/>
            <person name="Chen T."/>
            <person name="Wang W."/>
            <person name="Yang R."/>
        </authorList>
    </citation>
    <scope>NUCLEOTIDE SEQUENCE [LARGE SCALE GENOMIC DNA]</scope>
    <source>
        <strain evidence="3">TTIB1903HZAU</strain>
        <tissue evidence="3">Muscle</tissue>
    </source>
</reference>
<dbReference type="InterPro" id="IPR038917">
    <property type="entry name" value="Malonyl_CoA_deC"/>
</dbReference>
<dbReference type="EMBL" id="SOYY01000011">
    <property type="protein sequence ID" value="KAA0715107.1"/>
    <property type="molecule type" value="Genomic_DNA"/>
</dbReference>
<evidence type="ECO:0000313" key="4">
    <source>
        <dbReference type="Proteomes" id="UP000324632"/>
    </source>
</evidence>